<reference evidence="2 3" key="2">
    <citation type="journal article" date="2014" name="Genome Announc.">
        <title>Complete Genome Sequence of Methanoregula formicica SMSPT, a Mesophilic Hydrogenotrophic Methanogen Isolated from a Methanogenic Upflow Anaerobic Sludge Blanket Reactor.</title>
        <authorList>
            <person name="Yamamoto K."/>
            <person name="Tamaki H."/>
            <person name="Cadillo-Quiroz H."/>
            <person name="Imachi H."/>
            <person name="Kyrpides N."/>
            <person name="Woyke T."/>
            <person name="Goodwin L."/>
            <person name="Zinder S.H."/>
            <person name="Kamagata Y."/>
            <person name="Liu W.T."/>
        </authorList>
    </citation>
    <scope>NUCLEOTIDE SEQUENCE [LARGE SCALE GENOMIC DNA]</scope>
    <source>
        <strain evidence="3">DSM 22288 / NBRC 105244 / SMSP</strain>
    </source>
</reference>
<dbReference type="RefSeq" id="WP_015285090.1">
    <property type="nucleotide sequence ID" value="NC_019943.1"/>
</dbReference>
<proteinExistence type="predicted"/>
<keyword evidence="1" id="KW-0472">Membrane</keyword>
<dbReference type="Gene3D" id="3.10.50.40">
    <property type="match status" value="1"/>
</dbReference>
<feature type="transmembrane region" description="Helical" evidence="1">
    <location>
        <begin position="20"/>
        <end position="40"/>
    </location>
</feature>
<evidence type="ECO:0000313" key="3">
    <source>
        <dbReference type="Proteomes" id="UP000010824"/>
    </source>
</evidence>
<keyword evidence="3" id="KW-1185">Reference proteome</keyword>
<keyword evidence="1" id="KW-1133">Transmembrane helix</keyword>
<dbReference type="GeneID" id="14310391"/>
<dbReference type="InParanoid" id="L0HEB8"/>
<dbReference type="STRING" id="593750.Metfor_1078"/>
<protein>
    <submittedName>
        <fullName evidence="2">Uncharacterized protein</fullName>
    </submittedName>
</protein>
<dbReference type="InterPro" id="IPR046357">
    <property type="entry name" value="PPIase_dom_sf"/>
</dbReference>
<dbReference type="OrthoDB" id="110609at2157"/>
<dbReference type="HOGENOM" id="CLU_1136068_0_0_2"/>
<name>L0HEB8_METFS</name>
<dbReference type="eggNOG" id="arCOG05309">
    <property type="taxonomic scope" value="Archaea"/>
</dbReference>
<dbReference type="EMBL" id="CP003167">
    <property type="protein sequence ID" value="AGB02126.1"/>
    <property type="molecule type" value="Genomic_DNA"/>
</dbReference>
<sequence length="230" mass="25048" precursor="true">MGEKKRKEATVKTWKKMLYVAVAILFVVVMVVSTLGMNWISGIAPVKAGDAVQVDYTIYDSTGRPFLTTDQQVYKEQVAKGASLLFAQRLTLTANQSYRQALFPILVYSPMNGGSYQEFALYNPEYAAISNAVVGMKANEKKKVILPTSGTMTTLLSPEDLEKTQIDIKSLEAGDSLLLGVSENPESMAGNTSVVSYVRLAQVVRVSDAGVVVDFGYPSADITVVQFSHQ</sequence>
<dbReference type="KEGG" id="mfo:Metfor_1078"/>
<reference evidence="3" key="1">
    <citation type="submission" date="2011-12" db="EMBL/GenBank/DDBJ databases">
        <title>Complete sequence of Methanoregula formicicum SMSP.</title>
        <authorList>
            <person name="Lucas S."/>
            <person name="Han J."/>
            <person name="Lapidus A."/>
            <person name="Cheng J.-F."/>
            <person name="Goodwin L."/>
            <person name="Pitluck S."/>
            <person name="Peters L."/>
            <person name="Ovchinnikova G."/>
            <person name="Teshima H."/>
            <person name="Detter J.C."/>
            <person name="Han C."/>
            <person name="Tapia R."/>
            <person name="Land M."/>
            <person name="Hauser L."/>
            <person name="Kyrpides N."/>
            <person name="Ivanova N."/>
            <person name="Pagani I."/>
            <person name="Imachi H."/>
            <person name="Tamaki H."/>
            <person name="Sekiguchi Y."/>
            <person name="Kamagata Y."/>
            <person name="Cadillo-Quiroz H."/>
            <person name="Zinder S."/>
            <person name="Liu W.-T."/>
            <person name="Woyke T."/>
        </authorList>
    </citation>
    <scope>NUCLEOTIDE SEQUENCE [LARGE SCALE GENOMIC DNA]</scope>
    <source>
        <strain evidence="3">DSM 22288 / NBRC 105244 / SMSP</strain>
    </source>
</reference>
<dbReference type="Proteomes" id="UP000010824">
    <property type="component" value="Chromosome"/>
</dbReference>
<evidence type="ECO:0000313" key="2">
    <source>
        <dbReference type="EMBL" id="AGB02126.1"/>
    </source>
</evidence>
<accession>L0HEB8</accession>
<keyword evidence="1" id="KW-0812">Transmembrane</keyword>
<gene>
    <name evidence="2" type="ordered locus">Metfor_1078</name>
</gene>
<organism evidence="2 3">
    <name type="scientific">Methanoregula formicica (strain DSM 22288 / NBRC 105244 / SMSP)</name>
    <dbReference type="NCBI Taxonomy" id="593750"/>
    <lineage>
        <taxon>Archaea</taxon>
        <taxon>Methanobacteriati</taxon>
        <taxon>Methanobacteriota</taxon>
        <taxon>Stenosarchaea group</taxon>
        <taxon>Methanomicrobia</taxon>
        <taxon>Methanomicrobiales</taxon>
        <taxon>Methanoregulaceae</taxon>
        <taxon>Methanoregula</taxon>
    </lineage>
</organism>
<dbReference type="GO" id="GO:0003755">
    <property type="term" value="F:peptidyl-prolyl cis-trans isomerase activity"/>
    <property type="evidence" value="ECO:0007669"/>
    <property type="project" value="InterPro"/>
</dbReference>
<dbReference type="AlphaFoldDB" id="L0HEB8"/>
<evidence type="ECO:0000256" key="1">
    <source>
        <dbReference type="SAM" id="Phobius"/>
    </source>
</evidence>